<dbReference type="InterPro" id="IPR011251">
    <property type="entry name" value="Luciferase-like_dom"/>
</dbReference>
<dbReference type="Gene3D" id="3.20.20.30">
    <property type="entry name" value="Luciferase-like domain"/>
    <property type="match status" value="1"/>
</dbReference>
<feature type="domain" description="Luciferase-like" evidence="3">
    <location>
        <begin position="12"/>
        <end position="313"/>
    </location>
</feature>
<evidence type="ECO:0000256" key="1">
    <source>
        <dbReference type="ARBA" id="ARBA00023002"/>
    </source>
</evidence>
<reference evidence="4" key="1">
    <citation type="journal article" date="2014" name="Int. J. Syst. Evol. Microbiol.">
        <title>Complete genome sequence of Corynebacterium casei LMG S-19264T (=DSM 44701T), isolated from a smear-ripened cheese.</title>
        <authorList>
            <consortium name="US DOE Joint Genome Institute (JGI-PGF)"/>
            <person name="Walter F."/>
            <person name="Albersmeier A."/>
            <person name="Kalinowski J."/>
            <person name="Ruckert C."/>
        </authorList>
    </citation>
    <scope>NUCLEOTIDE SEQUENCE</scope>
    <source>
        <strain evidence="4">JCM 13064</strain>
    </source>
</reference>
<dbReference type="Pfam" id="PF00296">
    <property type="entry name" value="Bac_luciferase"/>
    <property type="match status" value="1"/>
</dbReference>
<dbReference type="GO" id="GO:0005829">
    <property type="term" value="C:cytosol"/>
    <property type="evidence" value="ECO:0007669"/>
    <property type="project" value="TreeGrafter"/>
</dbReference>
<evidence type="ECO:0000256" key="2">
    <source>
        <dbReference type="ARBA" id="ARBA00023033"/>
    </source>
</evidence>
<organism evidence="4 5">
    <name type="scientific">Sphaerisporangium melleum</name>
    <dbReference type="NCBI Taxonomy" id="321316"/>
    <lineage>
        <taxon>Bacteria</taxon>
        <taxon>Bacillati</taxon>
        <taxon>Actinomycetota</taxon>
        <taxon>Actinomycetes</taxon>
        <taxon>Streptosporangiales</taxon>
        <taxon>Streptosporangiaceae</taxon>
        <taxon>Sphaerisporangium</taxon>
    </lineage>
</organism>
<keyword evidence="2 4" id="KW-0503">Monooxygenase</keyword>
<dbReference type="InterPro" id="IPR036661">
    <property type="entry name" value="Luciferase-like_sf"/>
</dbReference>
<keyword evidence="1" id="KW-0560">Oxidoreductase</keyword>
<protein>
    <submittedName>
        <fullName evidence="4">Monooxygenase</fullName>
    </submittedName>
</protein>
<evidence type="ECO:0000259" key="3">
    <source>
        <dbReference type="Pfam" id="PF00296"/>
    </source>
</evidence>
<dbReference type="GO" id="GO:0004497">
    <property type="term" value="F:monooxygenase activity"/>
    <property type="evidence" value="ECO:0007669"/>
    <property type="project" value="UniProtKB-KW"/>
</dbReference>
<reference evidence="4" key="2">
    <citation type="submission" date="2020-09" db="EMBL/GenBank/DDBJ databases">
        <authorList>
            <person name="Sun Q."/>
            <person name="Ohkuma M."/>
        </authorList>
    </citation>
    <scope>NUCLEOTIDE SEQUENCE</scope>
    <source>
        <strain evidence="4">JCM 13064</strain>
    </source>
</reference>
<dbReference type="PANTHER" id="PTHR30137">
    <property type="entry name" value="LUCIFERASE-LIKE MONOOXYGENASE"/>
    <property type="match status" value="1"/>
</dbReference>
<keyword evidence="5" id="KW-1185">Reference proteome</keyword>
<dbReference type="PANTHER" id="PTHR30137:SF8">
    <property type="entry name" value="BLR5498 PROTEIN"/>
    <property type="match status" value="1"/>
</dbReference>
<dbReference type="AlphaFoldDB" id="A0A917QXW5"/>
<dbReference type="RefSeq" id="WP_189162454.1">
    <property type="nucleotide sequence ID" value="NZ_BMNT01000008.1"/>
</dbReference>
<proteinExistence type="predicted"/>
<name>A0A917QXW5_9ACTN</name>
<accession>A0A917QXW5</accession>
<dbReference type="InterPro" id="IPR050766">
    <property type="entry name" value="Bact_Lucif_Oxidored"/>
</dbReference>
<evidence type="ECO:0000313" key="5">
    <source>
        <dbReference type="Proteomes" id="UP000645217"/>
    </source>
</evidence>
<dbReference type="SUPFAM" id="SSF51679">
    <property type="entry name" value="Bacterial luciferase-like"/>
    <property type="match status" value="1"/>
</dbReference>
<dbReference type="Proteomes" id="UP000645217">
    <property type="component" value="Unassembled WGS sequence"/>
</dbReference>
<gene>
    <name evidence="4" type="ORF">GCM10007964_17560</name>
</gene>
<sequence>MFHGLSLLPDCSPATKPPDEYFRDVLLLSRLADQGGMSHVKMTEHYLGAYGGYCPSPLAFLSAVAAATSRIRLMTGCVLPVFHHPVQLASETAMVDAISGGRLDVGFARAYLPQEFATFQVPMDGSRERFTATVETVVRLWREENVTADTPFFRFRDVTTLPRPVQRPHPPVWIAAVRSRESFAWIGEQGHNLLVTPALTPLAEMSDHIAVYRETHADAGHPHPPRVVASLPLYVGDSDEEARRTADPLLRAYLDVWAAATDAWVSAASDDYRGYTGMSRAIRALDPVSFRTMGSAVVGAPATVAERVQQIASGLGGVDGFLWQMDFGAVPGEVAVASLERFLDKVLPALPAAAGS</sequence>
<evidence type="ECO:0000313" key="4">
    <source>
        <dbReference type="EMBL" id="GGK75211.1"/>
    </source>
</evidence>
<dbReference type="GO" id="GO:0016705">
    <property type="term" value="F:oxidoreductase activity, acting on paired donors, with incorporation or reduction of molecular oxygen"/>
    <property type="evidence" value="ECO:0007669"/>
    <property type="project" value="InterPro"/>
</dbReference>
<comment type="caution">
    <text evidence="4">The sequence shown here is derived from an EMBL/GenBank/DDBJ whole genome shotgun (WGS) entry which is preliminary data.</text>
</comment>
<dbReference type="EMBL" id="BMNT01000008">
    <property type="protein sequence ID" value="GGK75211.1"/>
    <property type="molecule type" value="Genomic_DNA"/>
</dbReference>